<dbReference type="PIRSF" id="PIRSF006066">
    <property type="entry name" value="HI0050"/>
    <property type="match status" value="1"/>
</dbReference>
<accession>A0A0J9BEK1</accession>
<evidence type="ECO:0000256" key="5">
    <source>
        <dbReference type="ARBA" id="ARBA00022989"/>
    </source>
</evidence>
<evidence type="ECO:0000256" key="6">
    <source>
        <dbReference type="ARBA" id="ARBA00023136"/>
    </source>
</evidence>
<dbReference type="PATRIC" id="fig|742734.4.peg.322"/>
<name>A0A0J9BEK1_9FIRM</name>
<gene>
    <name evidence="9" type="ORF">HMPREF9470_00299</name>
</gene>
<evidence type="ECO:0000256" key="3">
    <source>
        <dbReference type="ARBA" id="ARBA00022519"/>
    </source>
</evidence>
<feature type="transmembrane region" description="Helical" evidence="7">
    <location>
        <begin position="274"/>
        <end position="296"/>
    </location>
</feature>
<dbReference type="NCBIfam" id="TIGR00786">
    <property type="entry name" value="dctM"/>
    <property type="match status" value="1"/>
</dbReference>
<dbReference type="OrthoDB" id="9785600at2"/>
<keyword evidence="6 7" id="KW-0472">Membrane</keyword>
<dbReference type="PANTHER" id="PTHR33362:SF3">
    <property type="entry name" value="SIALIC ACID TRAP TRANSPORTER PERMEASE PROTEIN SIAT"/>
    <property type="match status" value="1"/>
</dbReference>
<feature type="transmembrane region" description="Helical" evidence="7">
    <location>
        <begin position="173"/>
        <end position="196"/>
    </location>
</feature>
<evidence type="ECO:0000259" key="8">
    <source>
        <dbReference type="Pfam" id="PF06808"/>
    </source>
</evidence>
<dbReference type="PANTHER" id="PTHR33362">
    <property type="entry name" value="SIALIC ACID TRAP TRANSPORTER PERMEASE PROTEIN SIAT-RELATED"/>
    <property type="match status" value="1"/>
</dbReference>
<feature type="transmembrane region" description="Helical" evidence="7">
    <location>
        <begin position="243"/>
        <end position="262"/>
    </location>
</feature>
<dbReference type="EMBL" id="ADLK01000056">
    <property type="protein sequence ID" value="KMW11012.1"/>
    <property type="molecule type" value="Genomic_DNA"/>
</dbReference>
<evidence type="ECO:0000313" key="9">
    <source>
        <dbReference type="EMBL" id="KMW11012.1"/>
    </source>
</evidence>
<sequence length="432" mass="46444">MAGDLLAFLLLFFLVLIALRVPVSYSMLLTSLVYILLSHRMPMSFIPQGMVSGLASYSVMCSPFFIVVGCVMNKAGVTDEIFEFADCLVGHIKGGLGHVNVVASLIFAGMSGSANADAAGLGNIEIKAMTEKGFDRDFAVGITAASSVIGPIFPPSNPMVYVGIMAGVSIGALFLGGIVVGVLMMLFMCITVYAVARKRNYPVRKRATVREICHAFRKGFWALMTPVILIFCIQNGNVTPTEAGAVALVYALFISMFIYKTIKFKDLYGIMAQAINSIGLVLMLVSSGKVFAWALGDQQVAEIVSKGLFSLTTNPWLILLLINLFLLFLGTFMESVAAITIAAPILFPIALSIGLNPVQFGVIFVLNLMIGVLTPPMAVVLFITSKIGEISFERAFKAVLPYYVALLLVLVLVNLFPVLTLGLPDLMLGGYK</sequence>
<feature type="transmembrane region" description="Helical" evidence="7">
    <location>
        <begin position="361"/>
        <end position="383"/>
    </location>
</feature>
<keyword evidence="2" id="KW-1003">Cell membrane</keyword>
<feature type="transmembrane region" description="Helical" evidence="7">
    <location>
        <begin position="44"/>
        <end position="68"/>
    </location>
</feature>
<feature type="transmembrane region" description="Helical" evidence="7">
    <location>
        <begin position="403"/>
        <end position="423"/>
    </location>
</feature>
<reference evidence="9 10" key="1">
    <citation type="submission" date="2011-04" db="EMBL/GenBank/DDBJ databases">
        <title>The Genome Sequence of Clostridium citroniae WAL-19142.</title>
        <authorList>
            <consortium name="The Broad Institute Genome Sequencing Platform"/>
            <person name="Earl A."/>
            <person name="Ward D."/>
            <person name="Feldgarden M."/>
            <person name="Gevers D."/>
            <person name="Warren Y.A."/>
            <person name="Tyrrell K.L."/>
            <person name="Citron D.M."/>
            <person name="Goldstein E.J."/>
            <person name="Daigneault M."/>
            <person name="Allen-Vercoe E."/>
            <person name="Young S.K."/>
            <person name="Zeng Q."/>
            <person name="Gargeya S."/>
            <person name="Fitzgerald M."/>
            <person name="Haas B."/>
            <person name="Abouelleil A."/>
            <person name="Alvarado L."/>
            <person name="Arachchi H.M."/>
            <person name="Berlin A."/>
            <person name="Brown A."/>
            <person name="Chapman S.B."/>
            <person name="Chen Z."/>
            <person name="Dunbar C."/>
            <person name="Freedman E."/>
            <person name="Gearin G."/>
            <person name="Gellesch M."/>
            <person name="Goldberg J."/>
            <person name="Griggs A."/>
            <person name="Gujja S."/>
            <person name="Heilman E.R."/>
            <person name="Heiman D."/>
            <person name="Howarth C."/>
            <person name="Larson L."/>
            <person name="Lui A."/>
            <person name="MacDonald P.J."/>
            <person name="Mehta T."/>
            <person name="Montmayeur A."/>
            <person name="Murphy C."/>
            <person name="Neiman D."/>
            <person name="Pearson M."/>
            <person name="Priest M."/>
            <person name="Roberts A."/>
            <person name="Saif S."/>
            <person name="Shea T."/>
            <person name="Shenoy N."/>
            <person name="Sisk P."/>
            <person name="Stolte C."/>
            <person name="Sykes S."/>
            <person name="White J."/>
            <person name="Yandava C."/>
            <person name="Wortman J."/>
            <person name="Nusbaum C."/>
            <person name="Birren B."/>
        </authorList>
    </citation>
    <scope>NUCLEOTIDE SEQUENCE [LARGE SCALE GENOMIC DNA]</scope>
    <source>
        <strain evidence="9 10">WAL-19142</strain>
    </source>
</reference>
<organism evidence="9 10">
    <name type="scientific">[Clostridium] citroniae WAL-19142</name>
    <dbReference type="NCBI Taxonomy" id="742734"/>
    <lineage>
        <taxon>Bacteria</taxon>
        <taxon>Bacillati</taxon>
        <taxon>Bacillota</taxon>
        <taxon>Clostridia</taxon>
        <taxon>Lachnospirales</taxon>
        <taxon>Lachnospiraceae</taxon>
        <taxon>Enterocloster</taxon>
    </lineage>
</organism>
<feature type="transmembrane region" description="Helical" evidence="7">
    <location>
        <begin position="137"/>
        <end position="153"/>
    </location>
</feature>
<dbReference type="InterPro" id="IPR010656">
    <property type="entry name" value="DctM"/>
</dbReference>
<dbReference type="InterPro" id="IPR004681">
    <property type="entry name" value="TRAP_DctM"/>
</dbReference>
<evidence type="ECO:0000313" key="10">
    <source>
        <dbReference type="Proteomes" id="UP000037392"/>
    </source>
</evidence>
<evidence type="ECO:0000256" key="1">
    <source>
        <dbReference type="ARBA" id="ARBA00004429"/>
    </source>
</evidence>
<dbReference type="GO" id="GO:0005886">
    <property type="term" value="C:plasma membrane"/>
    <property type="evidence" value="ECO:0007669"/>
    <property type="project" value="UniProtKB-SubCell"/>
</dbReference>
<dbReference type="RefSeq" id="WP_007861713.1">
    <property type="nucleotide sequence ID" value="NZ_KQ235875.1"/>
</dbReference>
<keyword evidence="4 7" id="KW-0812">Transmembrane</keyword>
<evidence type="ECO:0000256" key="4">
    <source>
        <dbReference type="ARBA" id="ARBA00022692"/>
    </source>
</evidence>
<dbReference type="GeneID" id="93162852"/>
<keyword evidence="5 7" id="KW-1133">Transmembrane helix</keyword>
<dbReference type="Proteomes" id="UP000037392">
    <property type="component" value="Unassembled WGS sequence"/>
</dbReference>
<dbReference type="GO" id="GO:0022857">
    <property type="term" value="F:transmembrane transporter activity"/>
    <property type="evidence" value="ECO:0007669"/>
    <property type="project" value="TreeGrafter"/>
</dbReference>
<proteinExistence type="predicted"/>
<keyword evidence="3" id="KW-0997">Cell inner membrane</keyword>
<feature type="domain" description="TRAP C4-dicarboxylate transport system permease DctM subunit" evidence="8">
    <location>
        <begin position="11"/>
        <end position="418"/>
    </location>
</feature>
<evidence type="ECO:0000256" key="2">
    <source>
        <dbReference type="ARBA" id="ARBA00022475"/>
    </source>
</evidence>
<evidence type="ECO:0000256" key="7">
    <source>
        <dbReference type="SAM" id="Phobius"/>
    </source>
</evidence>
<feature type="transmembrane region" description="Helical" evidence="7">
    <location>
        <begin position="336"/>
        <end position="355"/>
    </location>
</feature>
<comment type="subcellular location">
    <subcellularLocation>
        <location evidence="1">Cell inner membrane</location>
        <topology evidence="1">Multi-pass membrane protein</topology>
    </subcellularLocation>
</comment>
<dbReference type="Pfam" id="PF06808">
    <property type="entry name" value="DctM"/>
    <property type="match status" value="1"/>
</dbReference>
<protein>
    <recommendedName>
        <fullName evidence="8">TRAP C4-dicarboxylate transport system permease DctM subunit domain-containing protein</fullName>
    </recommendedName>
</protein>
<dbReference type="AlphaFoldDB" id="A0A0J9BEK1"/>
<feature type="transmembrane region" description="Helical" evidence="7">
    <location>
        <begin position="308"/>
        <end position="329"/>
    </location>
</feature>
<feature type="transmembrane region" description="Helical" evidence="7">
    <location>
        <begin position="220"/>
        <end position="237"/>
    </location>
</feature>
<comment type="caution">
    <text evidence="9">The sequence shown here is derived from an EMBL/GenBank/DDBJ whole genome shotgun (WGS) entry which is preliminary data.</text>
</comment>